<dbReference type="Pfam" id="PF07426">
    <property type="entry name" value="Dynactin_p22"/>
    <property type="match status" value="1"/>
</dbReference>
<reference evidence="1 2" key="1">
    <citation type="submission" date="2018-11" db="EMBL/GenBank/DDBJ databases">
        <authorList>
            <consortium name="Pathogen Informatics"/>
        </authorList>
    </citation>
    <scope>NUCLEOTIDE SEQUENCE [LARGE SCALE GENOMIC DNA]</scope>
</reference>
<dbReference type="GO" id="GO:0061640">
    <property type="term" value="P:cytoskeleton-dependent cytokinesis"/>
    <property type="evidence" value="ECO:0007669"/>
    <property type="project" value="InterPro"/>
</dbReference>
<protein>
    <recommendedName>
        <fullName evidence="3">Dynactin subunit 3</fullName>
    </recommendedName>
</protein>
<name>A0A3P7G1E8_HYDTA</name>
<accession>A0A3P7G1E8</accession>
<organism evidence="1 2">
    <name type="scientific">Hydatigena taeniaeformis</name>
    <name type="common">Feline tapeworm</name>
    <name type="synonym">Taenia taeniaeformis</name>
    <dbReference type="NCBI Taxonomy" id="6205"/>
    <lineage>
        <taxon>Eukaryota</taxon>
        <taxon>Metazoa</taxon>
        <taxon>Spiralia</taxon>
        <taxon>Lophotrochozoa</taxon>
        <taxon>Platyhelminthes</taxon>
        <taxon>Cestoda</taxon>
        <taxon>Eucestoda</taxon>
        <taxon>Cyclophyllidea</taxon>
        <taxon>Taeniidae</taxon>
        <taxon>Hydatigera</taxon>
    </lineage>
</organism>
<evidence type="ECO:0000313" key="2">
    <source>
        <dbReference type="Proteomes" id="UP000274429"/>
    </source>
</evidence>
<evidence type="ECO:0008006" key="3">
    <source>
        <dbReference type="Google" id="ProtNLM"/>
    </source>
</evidence>
<dbReference type="InterPro" id="IPR009991">
    <property type="entry name" value="DCTN3"/>
</dbReference>
<dbReference type="OrthoDB" id="16729at2759"/>
<dbReference type="GO" id="GO:0005869">
    <property type="term" value="C:dynactin complex"/>
    <property type="evidence" value="ECO:0007669"/>
    <property type="project" value="InterPro"/>
</dbReference>
<sequence>MLTILFLVRDSHAPQALNPFLQLSKVNCYKIPLIRCHQHQTNIPVKSKSNDVLGSSRFTVAATESSPYKVQEYYGFSKYSFMSLDLLESRIHELERLVLGASAISLQASSTQTVSDLIANAQKQLTLAEKYPKIKEILERSSELRKYMDPNFLDDQTVANATKIKIILSLETEILRTAQALEALQSLKSVLNHPAYSDLSGLKAKFAAMQQKHAQQEVQTTDFIEETSQILETYANTTRDISKLLVAWQKKVTAK</sequence>
<dbReference type="PANTHER" id="PTHR28360:SF1">
    <property type="entry name" value="DYNACTIN SUBUNIT 3"/>
    <property type="match status" value="1"/>
</dbReference>
<dbReference type="Proteomes" id="UP000274429">
    <property type="component" value="Unassembled WGS sequence"/>
</dbReference>
<keyword evidence="2" id="KW-1185">Reference proteome</keyword>
<dbReference type="AlphaFoldDB" id="A0A3P7G1E8"/>
<dbReference type="PANTHER" id="PTHR28360">
    <property type="entry name" value="DYNACTIN SUBUNIT 3"/>
    <property type="match status" value="1"/>
</dbReference>
<proteinExistence type="predicted"/>
<evidence type="ECO:0000313" key="1">
    <source>
        <dbReference type="EMBL" id="VDM34969.1"/>
    </source>
</evidence>
<dbReference type="EMBL" id="UYWX01021219">
    <property type="protein sequence ID" value="VDM34969.1"/>
    <property type="molecule type" value="Genomic_DNA"/>
</dbReference>
<gene>
    <name evidence="1" type="ORF">TTAC_LOCUS9989</name>
</gene>